<dbReference type="InterPro" id="IPR043502">
    <property type="entry name" value="DNA/RNA_pol_sf"/>
</dbReference>
<dbReference type="PROSITE" id="PS50878">
    <property type="entry name" value="RT_POL"/>
    <property type="match status" value="1"/>
</dbReference>
<evidence type="ECO:0000313" key="1">
    <source>
        <dbReference type="EMBL" id="CAB4025469.1"/>
    </source>
</evidence>
<dbReference type="Proteomes" id="UP001152795">
    <property type="component" value="Unassembled WGS sequence"/>
</dbReference>
<dbReference type="AlphaFoldDB" id="A0A7D9L4J7"/>
<dbReference type="InterPro" id="IPR000477">
    <property type="entry name" value="RT_dom"/>
</dbReference>
<proteinExistence type="predicted"/>
<dbReference type="SUPFAM" id="SSF56672">
    <property type="entry name" value="DNA/RNA polymerases"/>
    <property type="match status" value="1"/>
</dbReference>
<dbReference type="EMBL" id="CACRXK020013621">
    <property type="protein sequence ID" value="CAB4025469.1"/>
    <property type="molecule type" value="Genomic_DNA"/>
</dbReference>
<name>A0A7D9L4J7_PARCT</name>
<dbReference type="OrthoDB" id="445826at2759"/>
<sequence length="122" mass="13432">MGADDSSIRWFKSYLNNRNQRTVVGNAMSSSHSVNIGVPQGSVLGPLFFLIYINDLAQGLQNSKAALFADDTAIYCSATSAADLQLHLNEDLKIVRKWMETNKLTLNVSKTNLMVIGGKQRL</sequence>
<dbReference type="PANTHER" id="PTHR33332">
    <property type="entry name" value="REVERSE TRANSCRIPTASE DOMAIN-CONTAINING PROTEIN"/>
    <property type="match status" value="1"/>
</dbReference>
<evidence type="ECO:0000313" key="2">
    <source>
        <dbReference type="Proteomes" id="UP001152795"/>
    </source>
</evidence>
<accession>A0A7D9L4J7</accession>
<dbReference type="Pfam" id="PF00078">
    <property type="entry name" value="RVT_1"/>
    <property type="match status" value="1"/>
</dbReference>
<organism evidence="1 2">
    <name type="scientific">Paramuricea clavata</name>
    <name type="common">Red gorgonian</name>
    <name type="synonym">Violescent sea-whip</name>
    <dbReference type="NCBI Taxonomy" id="317549"/>
    <lineage>
        <taxon>Eukaryota</taxon>
        <taxon>Metazoa</taxon>
        <taxon>Cnidaria</taxon>
        <taxon>Anthozoa</taxon>
        <taxon>Octocorallia</taxon>
        <taxon>Malacalcyonacea</taxon>
        <taxon>Plexauridae</taxon>
        <taxon>Paramuricea</taxon>
    </lineage>
</organism>
<reference evidence="1" key="1">
    <citation type="submission" date="2020-04" db="EMBL/GenBank/DDBJ databases">
        <authorList>
            <person name="Alioto T."/>
            <person name="Alioto T."/>
            <person name="Gomez Garrido J."/>
        </authorList>
    </citation>
    <scope>NUCLEOTIDE SEQUENCE</scope>
    <source>
        <strain evidence="1">A484AB</strain>
    </source>
</reference>
<protein>
    <submittedName>
        <fullName evidence="1">Uncharacterized protein</fullName>
    </submittedName>
</protein>
<comment type="caution">
    <text evidence="1">The sequence shown here is derived from an EMBL/GenBank/DDBJ whole genome shotgun (WGS) entry which is preliminary data.</text>
</comment>
<gene>
    <name evidence="1" type="ORF">PACLA_8A015876</name>
</gene>
<keyword evidence="2" id="KW-1185">Reference proteome</keyword>